<comment type="caution">
    <text evidence="2">The sequence shown here is derived from an EMBL/GenBank/DDBJ whole genome shotgun (WGS) entry which is preliminary data.</text>
</comment>
<feature type="compositionally biased region" description="Low complexity" evidence="1">
    <location>
        <begin position="345"/>
        <end position="357"/>
    </location>
</feature>
<organism evidence="2 3">
    <name type="scientific">Daldinia eschscholtzii</name>
    <dbReference type="NCBI Taxonomy" id="292717"/>
    <lineage>
        <taxon>Eukaryota</taxon>
        <taxon>Fungi</taxon>
        <taxon>Dikarya</taxon>
        <taxon>Ascomycota</taxon>
        <taxon>Pezizomycotina</taxon>
        <taxon>Sordariomycetes</taxon>
        <taxon>Xylariomycetidae</taxon>
        <taxon>Xylariales</taxon>
        <taxon>Hypoxylaceae</taxon>
        <taxon>Daldinia</taxon>
    </lineage>
</organism>
<proteinExistence type="predicted"/>
<reference evidence="2 3" key="1">
    <citation type="journal article" date="2024" name="Front Chem Biol">
        <title>Unveiling the potential of Daldinia eschscholtzii MFLUCC 19-0629 through bioactivity and bioinformatics studies for enhanced sustainable agriculture production.</title>
        <authorList>
            <person name="Brooks S."/>
            <person name="Weaver J.A."/>
            <person name="Klomchit A."/>
            <person name="Alharthi S.A."/>
            <person name="Onlamun T."/>
            <person name="Nurani R."/>
            <person name="Vong T.K."/>
            <person name="Alberti F."/>
            <person name="Greco C."/>
        </authorList>
    </citation>
    <scope>NUCLEOTIDE SEQUENCE [LARGE SCALE GENOMIC DNA]</scope>
    <source>
        <strain evidence="2">MFLUCC 19-0629</strain>
    </source>
</reference>
<dbReference type="InterPro" id="IPR014752">
    <property type="entry name" value="Arrestin-like_C"/>
</dbReference>
<evidence type="ECO:0008006" key="4">
    <source>
        <dbReference type="Google" id="ProtNLM"/>
    </source>
</evidence>
<evidence type="ECO:0000313" key="3">
    <source>
        <dbReference type="Proteomes" id="UP001369815"/>
    </source>
</evidence>
<dbReference type="InterPro" id="IPR039634">
    <property type="entry name" value="Bul1-like"/>
</dbReference>
<dbReference type="AlphaFoldDB" id="A0AAX6MP87"/>
<accession>A0AAX6MP87</accession>
<sequence>MSSTSSSEHSRILGGYARKLSHAAKPNNISIHINNHYHSRVYTTGSEVSGQVTITPQTDTRFDTLQIVLLGTSKTRTDAVNIPQTTSHTFLKLIMPIPESSYPIPRRLEAGLKYTLPFTFVIPSTLTLNACSHQVANDSVQEHHTRLPPTIGSWEKDDFAPHMSRVQYVIKARVYVDDATDGSSTKIMEAGEEIKVLPTVPEDAPLSVTKHDDLYVMSKSKTLRKTIISPKTGKVTITAAQPSASMLSPDGQTITSTTVPLHLEFEPISIDARPPKITGISSKVTAVTYFSAGGINHYPNLKDWHRSFGSDGRGSYSSTISVTTGHFGQVKWSRHLTAQARRDSGYGSDSLSSSDTDLPPRPASKKTKGNLPSPIFHSAQLQVPIQLPVQKRTFVPTFHSCITSRVYVLWLTVTVVSGGNSAHLTLGVPLQIGVNGTDSHPDNAALPPSFEETEQADVDEYLRPRVMSIPTIDFHHNGALPGYADIHYNRRRTVAAH</sequence>
<dbReference type="PANTHER" id="PTHR31904">
    <property type="entry name" value="BYPASS OF STOP CODON PROTEIN 5-RELATED"/>
    <property type="match status" value="1"/>
</dbReference>
<keyword evidence="3" id="KW-1185">Reference proteome</keyword>
<gene>
    <name evidence="2" type="ORF">Daesc_004183</name>
</gene>
<dbReference type="PANTHER" id="PTHR31904:SF1">
    <property type="entry name" value="BYPASS OF STOP CODON PROTEIN 5-RELATED"/>
    <property type="match status" value="1"/>
</dbReference>
<feature type="region of interest" description="Disordered" evidence="1">
    <location>
        <begin position="343"/>
        <end position="371"/>
    </location>
</feature>
<dbReference type="Proteomes" id="UP001369815">
    <property type="component" value="Unassembled WGS sequence"/>
</dbReference>
<evidence type="ECO:0000256" key="1">
    <source>
        <dbReference type="SAM" id="MobiDB-lite"/>
    </source>
</evidence>
<dbReference type="Gene3D" id="2.60.40.640">
    <property type="match status" value="1"/>
</dbReference>
<name>A0AAX6MP87_9PEZI</name>
<dbReference type="EMBL" id="JBANMG010000004">
    <property type="protein sequence ID" value="KAK6954217.1"/>
    <property type="molecule type" value="Genomic_DNA"/>
</dbReference>
<protein>
    <recommendedName>
        <fullName evidence="4">Arrestin-like N-terminal domain-containing protein</fullName>
    </recommendedName>
</protein>
<evidence type="ECO:0000313" key="2">
    <source>
        <dbReference type="EMBL" id="KAK6954217.1"/>
    </source>
</evidence>